<proteinExistence type="predicted"/>
<dbReference type="EMBL" id="WIWV01000008">
    <property type="protein sequence ID" value="KAF7719108.1"/>
    <property type="molecule type" value="Genomic_DNA"/>
</dbReference>
<sequence>MFINKSTFALACVALANLVSAGQTPACLLSVVGHSQNPADMKTLCGSGSKDLVSKIGDKCGDNSEAALKFYASTCKAAGYTVSVDTSTASSSSGFITATATASGSASGTAGVVASSTATGTSGSGSTTGSGSSSSSSGASGTSSADPPVGTLNAAAGLKLQGSAVAAAVFHKTTCFAVIMKSQDCGQSGQLGCLDVCPLLPIVACSRDRRDPENNITQHGN</sequence>
<evidence type="ECO:0000313" key="4">
    <source>
        <dbReference type="Proteomes" id="UP000631181"/>
    </source>
</evidence>
<keyword evidence="4" id="KW-1185">Reference proteome</keyword>
<dbReference type="OrthoDB" id="4776947at2759"/>
<gene>
    <name evidence="3" type="ORF">PECM_008034</name>
</gene>
<accession>A0A8J8WJR7</accession>
<feature type="chain" id="PRO_5035303650" description="Hydrophobin" evidence="2">
    <location>
        <begin position="22"/>
        <end position="221"/>
    </location>
</feature>
<evidence type="ECO:0008006" key="5">
    <source>
        <dbReference type="Google" id="ProtNLM"/>
    </source>
</evidence>
<reference evidence="3" key="1">
    <citation type="journal article" date="2020" name="Front. Microbiol.">
        <title>Gene regulatory networks of Penicillium echinulatum 2HH and Penicillium oxalicum 114-2 inferred by a computational biology approach.</title>
        <authorList>
            <person name="Lenz A.R."/>
            <person name="Galan-Vasquez E."/>
            <person name="Balbinot E."/>
            <person name="De Abreu F.P."/>
            <person name="De Oliveira N.S."/>
            <person name="Da Rosa L.O."/>
            <person name="De Avila E Silva S."/>
            <person name="Camassola M."/>
            <person name="Dillon A.J.P."/>
            <person name="Perez-Rueda E."/>
        </authorList>
    </citation>
    <scope>NUCLEOTIDE SEQUENCE</scope>
    <source>
        <strain evidence="3">S1M29</strain>
    </source>
</reference>
<evidence type="ECO:0000256" key="2">
    <source>
        <dbReference type="SAM" id="SignalP"/>
    </source>
</evidence>
<keyword evidence="2" id="KW-0732">Signal</keyword>
<dbReference type="AlphaFoldDB" id="A0A8J8WJR7"/>
<feature type="region of interest" description="Disordered" evidence="1">
    <location>
        <begin position="117"/>
        <end position="146"/>
    </location>
</feature>
<feature type="signal peptide" evidence="2">
    <location>
        <begin position="1"/>
        <end position="21"/>
    </location>
</feature>
<name>A0A8J8WJR7_9EURO</name>
<evidence type="ECO:0000256" key="1">
    <source>
        <dbReference type="SAM" id="MobiDB-lite"/>
    </source>
</evidence>
<dbReference type="Proteomes" id="UP000631181">
    <property type="component" value="Unassembled WGS sequence"/>
</dbReference>
<organism evidence="3 4">
    <name type="scientific">Penicillium ucsense</name>
    <dbReference type="NCBI Taxonomy" id="2839758"/>
    <lineage>
        <taxon>Eukaryota</taxon>
        <taxon>Fungi</taxon>
        <taxon>Dikarya</taxon>
        <taxon>Ascomycota</taxon>
        <taxon>Pezizomycotina</taxon>
        <taxon>Eurotiomycetes</taxon>
        <taxon>Eurotiomycetidae</taxon>
        <taxon>Eurotiales</taxon>
        <taxon>Aspergillaceae</taxon>
        <taxon>Penicillium</taxon>
    </lineage>
</organism>
<evidence type="ECO:0000313" key="3">
    <source>
        <dbReference type="EMBL" id="KAF7719108.1"/>
    </source>
</evidence>
<protein>
    <recommendedName>
        <fullName evidence="5">Hydrophobin</fullName>
    </recommendedName>
</protein>
<feature type="compositionally biased region" description="Low complexity" evidence="1">
    <location>
        <begin position="129"/>
        <end position="145"/>
    </location>
</feature>
<comment type="caution">
    <text evidence="3">The sequence shown here is derived from an EMBL/GenBank/DDBJ whole genome shotgun (WGS) entry which is preliminary data.</text>
</comment>